<comment type="caution">
    <text evidence="1">The sequence shown here is derived from an EMBL/GenBank/DDBJ whole genome shotgun (WGS) entry which is preliminary data.</text>
</comment>
<dbReference type="EMBL" id="CAUYUJ010017147">
    <property type="protein sequence ID" value="CAK0872201.1"/>
    <property type="molecule type" value="Genomic_DNA"/>
</dbReference>
<dbReference type="Proteomes" id="UP001189429">
    <property type="component" value="Unassembled WGS sequence"/>
</dbReference>
<evidence type="ECO:0000313" key="1">
    <source>
        <dbReference type="EMBL" id="CAK0872201.1"/>
    </source>
</evidence>
<dbReference type="SUPFAM" id="SSF53300">
    <property type="entry name" value="vWA-like"/>
    <property type="match status" value="1"/>
</dbReference>
<reference evidence="1" key="1">
    <citation type="submission" date="2023-10" db="EMBL/GenBank/DDBJ databases">
        <authorList>
            <person name="Chen Y."/>
            <person name="Shah S."/>
            <person name="Dougan E. K."/>
            <person name="Thang M."/>
            <person name="Chan C."/>
        </authorList>
    </citation>
    <scope>NUCLEOTIDE SEQUENCE [LARGE SCALE GENOMIC DNA]</scope>
</reference>
<name>A0ABN9VGK7_9DINO</name>
<sequence>MRAPPLRPLWGGGDAEATPEHRQAVADLARNRTIDGLIDKLGGGTALFQSLLWGAEMLREGASDSTGLWLIVLTDGEDSTGTTPQRCKEFFEAAGGRVNLLAIAVAERCPGLDDLCGVVRDSGGIGMFVSTASPDSNSIEQAFQVVERAIRREQGGHQEAE</sequence>
<dbReference type="InterPro" id="IPR036465">
    <property type="entry name" value="vWFA_dom_sf"/>
</dbReference>
<keyword evidence="2" id="KW-1185">Reference proteome</keyword>
<organism evidence="1 2">
    <name type="scientific">Prorocentrum cordatum</name>
    <dbReference type="NCBI Taxonomy" id="2364126"/>
    <lineage>
        <taxon>Eukaryota</taxon>
        <taxon>Sar</taxon>
        <taxon>Alveolata</taxon>
        <taxon>Dinophyceae</taxon>
        <taxon>Prorocentrales</taxon>
        <taxon>Prorocentraceae</taxon>
        <taxon>Prorocentrum</taxon>
    </lineage>
</organism>
<gene>
    <name evidence="1" type="ORF">PCOR1329_LOCUS57743</name>
</gene>
<evidence type="ECO:0000313" key="2">
    <source>
        <dbReference type="Proteomes" id="UP001189429"/>
    </source>
</evidence>
<proteinExistence type="predicted"/>
<dbReference type="Gene3D" id="3.40.50.410">
    <property type="entry name" value="von Willebrand factor, type A domain"/>
    <property type="match status" value="1"/>
</dbReference>
<evidence type="ECO:0008006" key="3">
    <source>
        <dbReference type="Google" id="ProtNLM"/>
    </source>
</evidence>
<dbReference type="CDD" id="cd00198">
    <property type="entry name" value="vWFA"/>
    <property type="match status" value="1"/>
</dbReference>
<accession>A0ABN9VGK7</accession>
<protein>
    <recommendedName>
        <fullName evidence="3">VWFA domain-containing protein</fullName>
    </recommendedName>
</protein>